<dbReference type="WBParaSite" id="Pan_g19293.t2">
    <property type="protein sequence ID" value="Pan_g19293.t2"/>
    <property type="gene ID" value="Pan_g19293"/>
</dbReference>
<evidence type="ECO:0000313" key="4">
    <source>
        <dbReference type="Proteomes" id="UP000492821"/>
    </source>
</evidence>
<evidence type="ECO:0000256" key="2">
    <source>
        <dbReference type="SAM" id="MobiDB-lite"/>
    </source>
</evidence>
<feature type="transmembrane region" description="Helical" evidence="3">
    <location>
        <begin position="874"/>
        <end position="895"/>
    </location>
</feature>
<feature type="coiled-coil region" evidence="1">
    <location>
        <begin position="237"/>
        <end position="362"/>
    </location>
</feature>
<keyword evidence="3" id="KW-0812">Transmembrane</keyword>
<evidence type="ECO:0000313" key="5">
    <source>
        <dbReference type="WBParaSite" id="Pan_g19293.t2"/>
    </source>
</evidence>
<feature type="region of interest" description="Disordered" evidence="2">
    <location>
        <begin position="813"/>
        <end position="848"/>
    </location>
</feature>
<evidence type="ECO:0000256" key="1">
    <source>
        <dbReference type="SAM" id="Coils"/>
    </source>
</evidence>
<dbReference type="PANTHER" id="PTHR23159">
    <property type="entry name" value="CENTROSOMAL PROTEIN 2"/>
    <property type="match status" value="1"/>
</dbReference>
<dbReference type="Gene3D" id="6.10.250.3110">
    <property type="match status" value="1"/>
</dbReference>
<keyword evidence="4" id="KW-1185">Reference proteome</keyword>
<reference evidence="4" key="1">
    <citation type="journal article" date="2013" name="Genetics">
        <title>The draft genome and transcriptome of Panagrellus redivivus are shaped by the harsh demands of a free-living lifestyle.</title>
        <authorList>
            <person name="Srinivasan J."/>
            <person name="Dillman A.R."/>
            <person name="Macchietto M.G."/>
            <person name="Heikkinen L."/>
            <person name="Lakso M."/>
            <person name="Fracchia K.M."/>
            <person name="Antoshechkin I."/>
            <person name="Mortazavi A."/>
            <person name="Wong G."/>
            <person name="Sternberg P.W."/>
        </authorList>
    </citation>
    <scope>NUCLEOTIDE SEQUENCE [LARGE SCALE GENOMIC DNA]</scope>
    <source>
        <strain evidence="4">MT8872</strain>
    </source>
</reference>
<keyword evidence="1" id="KW-0175">Coiled coil</keyword>
<dbReference type="Proteomes" id="UP000492821">
    <property type="component" value="Unassembled WGS sequence"/>
</dbReference>
<keyword evidence="3" id="KW-0472">Membrane</keyword>
<protein>
    <submittedName>
        <fullName evidence="5">Calponin-homology (CH) domain-containing protein</fullName>
    </submittedName>
</protein>
<organism evidence="4 5">
    <name type="scientific">Panagrellus redivivus</name>
    <name type="common">Microworm</name>
    <dbReference type="NCBI Taxonomy" id="6233"/>
    <lineage>
        <taxon>Eukaryota</taxon>
        <taxon>Metazoa</taxon>
        <taxon>Ecdysozoa</taxon>
        <taxon>Nematoda</taxon>
        <taxon>Chromadorea</taxon>
        <taxon>Rhabditida</taxon>
        <taxon>Tylenchina</taxon>
        <taxon>Panagrolaimomorpha</taxon>
        <taxon>Panagrolaimoidea</taxon>
        <taxon>Panagrolaimidae</taxon>
        <taxon>Panagrellus</taxon>
    </lineage>
</organism>
<sequence length="916" mass="104003">MLTYAMKTPMALRFFFDATMAHKTMMAAVRSLSTSTDNDDFNVLFKVNCAYISVVNAQDPDRFTGLTHHGRPQTDYEALVRLVSVFVESELGVPLSKIDGWRMRSSHFGQCTHDDNQLLFLSLYIANAASTHPAFKRANLRSFSVDDFPACPEKSQFTQLVQWMYKLSEHYGGYNFATAFDEDKENASPAQTKSDLDSSLMNPRSIEASIIFEDIPDDVRLADMDLEFADEKLMRRVNELEMDNNVLRSNVVTKEERIASLEKDIKNKVGQVDNYHRMKVFAEDRARQSESKLKQVERESEAAKADATAARAEADAAKAELAALQIEFQNRQDELDELKSRYEAALKELELAKTVVDDVRRQQQQNPGGDAQTSEVILLRERISHLCSTYESRIASLTETIDEARQYPELVQQLEDDNAELARQVDVLTRDVEACEYRISELEYDVSQAEVRADQAESRVLVVEKALATATAEAEDLRAQNQQMLKQIQSQTADINQMRQRIDDDDEYVTKITEANRELSVTVSQQEDAAKRMTSEHEKLKVQYSRIMDDTANAATEVKSLQMNVEKLNAELKNKTAESDRLQAECDDLRGQASDFHRSFTNKNAERHQLEEALVARQTELEGLYDKIGKAESKLEIERDRADELRACLEKTIEEKKLLEKEIAALTGDQIRLLADKERLVKALENVQNDVDSKVALLADSDKRIEDLSAAIRGFKSMARAFDDDLSSLRTEVADMGDLMTELTSSIMPSLMQLRQSWIDMHETMDTSRRYNLSLEEELNELRKQQSSRTPSLQDEFSELGFPFGQESLVFDEEHHSDPDSGHATAISSPEVTPRDPVPAETADETHDVDIEKEDEVVETPVVMNQTQRSRSGFPVGSFLTLFLLAIVIVVVFQLDLAKIARFFRVKYEVFGRVPT</sequence>
<feature type="coiled-coil region" evidence="1">
    <location>
        <begin position="411"/>
        <end position="592"/>
    </location>
</feature>
<keyword evidence="3" id="KW-1133">Transmembrane helix</keyword>
<name>A0A7E4VDY1_PANRE</name>
<dbReference type="PANTHER" id="PTHR23159:SF60">
    <property type="entry name" value="SPINDLE ASSEMBLY ABNORMAL PROTEIN 4"/>
    <property type="match status" value="1"/>
</dbReference>
<proteinExistence type="predicted"/>
<accession>A0A7E4VDY1</accession>
<dbReference type="AlphaFoldDB" id="A0A7E4VDY1"/>
<feature type="coiled-coil region" evidence="1">
    <location>
        <begin position="635"/>
        <end position="669"/>
    </location>
</feature>
<reference evidence="5" key="2">
    <citation type="submission" date="2020-10" db="UniProtKB">
        <authorList>
            <consortium name="WormBaseParasite"/>
        </authorList>
    </citation>
    <scope>IDENTIFICATION</scope>
</reference>
<evidence type="ECO:0000256" key="3">
    <source>
        <dbReference type="SAM" id="Phobius"/>
    </source>
</evidence>